<feature type="region of interest" description="Disordered" evidence="1">
    <location>
        <begin position="1"/>
        <end position="20"/>
    </location>
</feature>
<protein>
    <submittedName>
        <fullName evidence="2">Uncharacterized protein</fullName>
    </submittedName>
</protein>
<reference evidence="2 3" key="1">
    <citation type="submission" date="2017-11" db="EMBL/GenBank/DDBJ databases">
        <title>De novo assembly and phasing of dikaryotic genomes from two isolates of Puccinia coronata f. sp. avenae, the causal agent of oat crown rust.</title>
        <authorList>
            <person name="Miller M.E."/>
            <person name="Zhang Y."/>
            <person name="Omidvar V."/>
            <person name="Sperschneider J."/>
            <person name="Schwessinger B."/>
            <person name="Raley C."/>
            <person name="Palmer J.M."/>
            <person name="Garnica D."/>
            <person name="Upadhyaya N."/>
            <person name="Rathjen J."/>
            <person name="Taylor J.M."/>
            <person name="Park R.F."/>
            <person name="Dodds P.N."/>
            <person name="Hirsch C.D."/>
            <person name="Kianian S.F."/>
            <person name="Figueroa M."/>
        </authorList>
    </citation>
    <scope>NUCLEOTIDE SEQUENCE [LARGE SCALE GENOMIC DNA]</scope>
    <source>
        <strain evidence="2">12SD80</strain>
    </source>
</reference>
<feature type="compositionally biased region" description="Low complexity" evidence="1">
    <location>
        <begin position="7"/>
        <end position="18"/>
    </location>
</feature>
<name>A0A2N5RWF2_9BASI</name>
<sequence length="426" mass="48586">MSSYQTSARAPSRDASSSGLPPERRRFWVELPGWVTAYVQERMKKPNKTNAEVYDLLCSLWKVPSSFGAAEEDRVVYVITEALTKKQDSSRVGGLAAVQRQALAQEVVQVIEFLIENSSAKPNRLGWLGPTLSEKLRNIAPTDWIIFPAPDLLHWLSDEVPKDTEKSLRHISDQPLRHVAVFGKFLSINQYSNHDSRKFSAASMRLSQIWHHGFFVTFTSKAAASNPAGLQGLLSQLVMRQYDALENPNGHHDLQLWLNLHTYRLLSPSSSDEARVWSNTRRMASLRAFNQIHDPDLPPIPVFNTDRMENGIQAMFNEQGISPYLQTSAILDRLKIPRTELPSYIEALRGIYDWNHHNGDELGSIQEISCRLVKTFWMFRLAFIVVSEEESRNLIRGSERLPWVSLLFPHLHFFSISALADSFYLI</sequence>
<dbReference type="Proteomes" id="UP000235392">
    <property type="component" value="Unassembled WGS sequence"/>
</dbReference>
<evidence type="ECO:0000313" key="3">
    <source>
        <dbReference type="Proteomes" id="UP000235392"/>
    </source>
</evidence>
<evidence type="ECO:0000313" key="2">
    <source>
        <dbReference type="EMBL" id="PLW05331.1"/>
    </source>
</evidence>
<proteinExistence type="predicted"/>
<dbReference type="AlphaFoldDB" id="A0A2N5RWF2"/>
<dbReference type="EMBL" id="PGCI01001358">
    <property type="protein sequence ID" value="PLW05331.1"/>
    <property type="molecule type" value="Genomic_DNA"/>
</dbReference>
<evidence type="ECO:0000256" key="1">
    <source>
        <dbReference type="SAM" id="MobiDB-lite"/>
    </source>
</evidence>
<gene>
    <name evidence="2" type="ORF">PCASD_25596</name>
</gene>
<comment type="caution">
    <text evidence="2">The sequence shown here is derived from an EMBL/GenBank/DDBJ whole genome shotgun (WGS) entry which is preliminary data.</text>
</comment>
<accession>A0A2N5RWF2</accession>
<organism evidence="2 3">
    <name type="scientific">Puccinia coronata f. sp. avenae</name>
    <dbReference type="NCBI Taxonomy" id="200324"/>
    <lineage>
        <taxon>Eukaryota</taxon>
        <taxon>Fungi</taxon>
        <taxon>Dikarya</taxon>
        <taxon>Basidiomycota</taxon>
        <taxon>Pucciniomycotina</taxon>
        <taxon>Pucciniomycetes</taxon>
        <taxon>Pucciniales</taxon>
        <taxon>Pucciniaceae</taxon>
        <taxon>Puccinia</taxon>
    </lineage>
</organism>